<evidence type="ECO:0000313" key="3">
    <source>
        <dbReference type="Proteomes" id="UP001178277"/>
    </source>
</evidence>
<dbReference type="SUPFAM" id="SSF54909">
    <property type="entry name" value="Dimeric alpha+beta barrel"/>
    <property type="match status" value="2"/>
</dbReference>
<evidence type="ECO:0000313" key="2">
    <source>
        <dbReference type="EMBL" id="MDP1422148.1"/>
    </source>
</evidence>
<accession>A0AA90NZ76</accession>
<dbReference type="EMBL" id="JAUUTP010000071">
    <property type="protein sequence ID" value="MDP1422148.1"/>
    <property type="molecule type" value="Genomic_DNA"/>
</dbReference>
<dbReference type="InterPro" id="IPR011008">
    <property type="entry name" value="Dimeric_a/b-barrel"/>
</dbReference>
<protein>
    <submittedName>
        <fullName evidence="2">YdbC family protein</fullName>
    </submittedName>
</protein>
<dbReference type="Proteomes" id="UP001178277">
    <property type="component" value="Unassembled WGS sequence"/>
</dbReference>
<reference evidence="2" key="1">
    <citation type="submission" date="2023-07" db="EMBL/GenBank/DDBJ databases">
        <title>Murine gut Bacillus species.</title>
        <authorList>
            <person name="Gutman E."/>
            <person name="Hashuel R."/>
            <person name="Litvak Y."/>
        </authorList>
    </citation>
    <scope>NUCLEOTIDE SEQUENCE</scope>
    <source>
        <strain evidence="2">RU283</strain>
    </source>
</reference>
<name>A0AA90NZ76_9BACI</name>
<evidence type="ECO:0000259" key="1">
    <source>
        <dbReference type="Pfam" id="PF16291"/>
    </source>
</evidence>
<dbReference type="Pfam" id="PF16291">
    <property type="entry name" value="DUF4937"/>
    <property type="match status" value="1"/>
</dbReference>
<dbReference type="AlphaFoldDB" id="A0AA90NZ76"/>
<comment type="caution">
    <text evidence="2">The sequence shown here is derived from an EMBL/GenBank/DDBJ whole genome shotgun (WGS) entry which is preliminary data.</text>
</comment>
<dbReference type="Gene3D" id="3.30.70.100">
    <property type="match status" value="1"/>
</dbReference>
<proteinExistence type="predicted"/>
<gene>
    <name evidence="2" type="ORF">Q8G35_28305</name>
</gene>
<dbReference type="InterPro" id="IPR032555">
    <property type="entry name" value="DUF4937"/>
</dbReference>
<dbReference type="RefSeq" id="WP_305163119.1">
    <property type="nucleotide sequence ID" value="NZ_JAUUTP010000071.1"/>
</dbReference>
<sequence length="214" mass="24395">MIIKRISCQVKKDQIDLFSKLQAQWQPVNSINGFLGQVGGWSIKNELTACVFSFWENKDVYAYFMNNVHDGIFLNTNQSSTYTSIDVELFEEVFNIQGLEKDIVSILRESNFIRTALSNVKEGRASHFIETQSKVWNSGMKKTEKMLGGEFGSSVKDDKRFLVLTGWLSEEAHKDYIISSFSALKSQAKTELDLEGIIGEQFTIENSWRVVPLI</sequence>
<feature type="domain" description="DUF4937" evidence="1">
    <location>
        <begin position="2"/>
        <end position="90"/>
    </location>
</feature>
<organism evidence="2 3">
    <name type="scientific">Peribacillus simplex</name>
    <dbReference type="NCBI Taxonomy" id="1478"/>
    <lineage>
        <taxon>Bacteria</taxon>
        <taxon>Bacillati</taxon>
        <taxon>Bacillota</taxon>
        <taxon>Bacilli</taxon>
        <taxon>Bacillales</taxon>
        <taxon>Bacillaceae</taxon>
        <taxon>Peribacillus</taxon>
    </lineage>
</organism>